<evidence type="ECO:0000256" key="3">
    <source>
        <dbReference type="ARBA" id="ARBA00022729"/>
    </source>
</evidence>
<evidence type="ECO:0000259" key="6">
    <source>
        <dbReference type="Pfam" id="PF07980"/>
    </source>
</evidence>
<gene>
    <name evidence="8" type="ORF">APS56_09835</name>
</gene>
<name>A0A0P0CGY3_9FLAO</name>
<dbReference type="InterPro" id="IPR033985">
    <property type="entry name" value="SusD-like_N"/>
</dbReference>
<comment type="similarity">
    <text evidence="2">Belongs to the SusD family.</text>
</comment>
<dbReference type="Proteomes" id="UP000057981">
    <property type="component" value="Chromosome"/>
</dbReference>
<evidence type="ECO:0000313" key="8">
    <source>
        <dbReference type="EMBL" id="ALJ05399.1"/>
    </source>
</evidence>
<organism evidence="8 9">
    <name type="scientific">Pseudalgibacter alginicilyticus</name>
    <dbReference type="NCBI Taxonomy" id="1736674"/>
    <lineage>
        <taxon>Bacteria</taxon>
        <taxon>Pseudomonadati</taxon>
        <taxon>Bacteroidota</taxon>
        <taxon>Flavobacteriia</taxon>
        <taxon>Flavobacteriales</taxon>
        <taxon>Flavobacteriaceae</taxon>
        <taxon>Pseudalgibacter</taxon>
    </lineage>
</organism>
<keyword evidence="9" id="KW-1185">Reference proteome</keyword>
<dbReference type="KEGG" id="ahz:APS56_09835"/>
<keyword evidence="4" id="KW-0472">Membrane</keyword>
<dbReference type="Pfam" id="PF07980">
    <property type="entry name" value="SusD_RagB"/>
    <property type="match status" value="1"/>
</dbReference>
<proteinExistence type="inferred from homology"/>
<sequence>MSCSDDFLDRFPEDAASDATFFTKASDFENFANGLYGVAIRRRGQSNHFETLDSNTDNVVTASIYTGIYERNNPSIASQTDGTWNNNYSYIRSVNYMLNNQDKLLARDATGDHFIGEGYFMRAMFYFNLLQRFGGVPYIDEVLGTESEDLYKPRESREFIATKIIEDLDEAISLLQWQGTAPAVQGRINKEAALHLKTRVGLYEGSWERYHGIKGTPFAVSGSDGSVFLNAAVDAGNALMAKQGNTIYIGPAGDEYSRMFNNDDGGSLPGVFLARDYNVALGQGGNRPRGAITPPFSLTKSAVDNYLMSDGLPQEISTVTAGVDIANQNSVINTRDPRLRQTLYAPDRGQRQDFFANLNISAEGVRGIYWPAGYNRLVSPGYFVLKGAPLTTVTIDLNDIDDVIYRYGESLLNYAEAKAILGTITQTDIDNTVNVLRGRVGAANMNLATVNGWNITYLEKDGYDPSADNIVNEIRRERRMELMLEGFRSDDLKRWAVYEDVINGYIPVSAYYQELVDYHNIDQNLIDSQWAPGTWSEVKYFEGSNSGQVNGYLTPLWQEPDFNSPTSDGYYIEPGRDYLNSIPQVEIEHYLDKANVELTQNPGWI</sequence>
<dbReference type="GO" id="GO:0009279">
    <property type="term" value="C:cell outer membrane"/>
    <property type="evidence" value="ECO:0007669"/>
    <property type="project" value="UniProtKB-SubCell"/>
</dbReference>
<dbReference type="SUPFAM" id="SSF48452">
    <property type="entry name" value="TPR-like"/>
    <property type="match status" value="1"/>
</dbReference>
<evidence type="ECO:0000313" key="9">
    <source>
        <dbReference type="Proteomes" id="UP000057981"/>
    </source>
</evidence>
<dbReference type="EMBL" id="CP012898">
    <property type="protein sequence ID" value="ALJ05399.1"/>
    <property type="molecule type" value="Genomic_DNA"/>
</dbReference>
<evidence type="ECO:0000256" key="4">
    <source>
        <dbReference type="ARBA" id="ARBA00023136"/>
    </source>
</evidence>
<dbReference type="PATRIC" id="fig|1736674.3.peg.2011"/>
<dbReference type="InterPro" id="IPR012944">
    <property type="entry name" value="SusD_RagB_dom"/>
</dbReference>
<reference evidence="8 9" key="1">
    <citation type="submission" date="2015-10" db="EMBL/GenBank/DDBJ databases">
        <authorList>
            <person name="Gilbert D.G."/>
        </authorList>
    </citation>
    <scope>NUCLEOTIDE SEQUENCE [LARGE SCALE GENOMIC DNA]</scope>
    <source>
        <strain evidence="9">HZ-22</strain>
    </source>
</reference>
<feature type="domain" description="RagB/SusD" evidence="6">
    <location>
        <begin position="296"/>
        <end position="604"/>
    </location>
</feature>
<protein>
    <recommendedName>
        <fullName evidence="10">Carbohydrate-binding protein SusD</fullName>
    </recommendedName>
</protein>
<evidence type="ECO:0000256" key="5">
    <source>
        <dbReference type="ARBA" id="ARBA00023237"/>
    </source>
</evidence>
<evidence type="ECO:0000256" key="2">
    <source>
        <dbReference type="ARBA" id="ARBA00006275"/>
    </source>
</evidence>
<dbReference type="InterPro" id="IPR011990">
    <property type="entry name" value="TPR-like_helical_dom_sf"/>
</dbReference>
<evidence type="ECO:0000256" key="1">
    <source>
        <dbReference type="ARBA" id="ARBA00004442"/>
    </source>
</evidence>
<dbReference type="STRING" id="1736674.APS56_09835"/>
<evidence type="ECO:0008006" key="10">
    <source>
        <dbReference type="Google" id="ProtNLM"/>
    </source>
</evidence>
<accession>A0A0P0CGY3</accession>
<dbReference type="Pfam" id="PF14322">
    <property type="entry name" value="SusD-like_3"/>
    <property type="match status" value="1"/>
</dbReference>
<keyword evidence="5" id="KW-0998">Cell outer membrane</keyword>
<dbReference type="Gene3D" id="1.25.40.390">
    <property type="match status" value="1"/>
</dbReference>
<feature type="domain" description="SusD-like N-terminal" evidence="7">
    <location>
        <begin position="6"/>
        <end position="200"/>
    </location>
</feature>
<dbReference type="AlphaFoldDB" id="A0A0P0CGY3"/>
<keyword evidence="3" id="KW-0732">Signal</keyword>
<evidence type="ECO:0000259" key="7">
    <source>
        <dbReference type="Pfam" id="PF14322"/>
    </source>
</evidence>
<comment type="subcellular location">
    <subcellularLocation>
        <location evidence="1">Cell outer membrane</location>
    </subcellularLocation>
</comment>